<sequence length="81" mass="9602">MKVQQALKGDRLMKGVTGMSVREFQELVKKFEKNLKKEKELRYDEDLKEGERERQPGGGRKGNLITVADKLFYILFYFNRM</sequence>
<name>A0A098EA86_9ZZZZ</name>
<dbReference type="EMBL" id="CCXY01000146">
    <property type="protein sequence ID" value="CEG12446.1"/>
    <property type="molecule type" value="Genomic_DNA"/>
</dbReference>
<reference evidence="1" key="1">
    <citation type="submission" date="2014-09" db="EMBL/GenBank/DDBJ databases">
        <authorList>
            <person name="Probst J Alexander"/>
        </authorList>
    </citation>
    <scope>NUCLEOTIDE SEQUENCE</scope>
</reference>
<accession>A0A098EA86</accession>
<organism evidence="1">
    <name type="scientific">groundwater metagenome</name>
    <dbReference type="NCBI Taxonomy" id="717931"/>
    <lineage>
        <taxon>unclassified sequences</taxon>
        <taxon>metagenomes</taxon>
        <taxon>ecological metagenomes</taxon>
    </lineage>
</organism>
<protein>
    <submittedName>
        <fullName evidence="1">Transposase</fullName>
    </submittedName>
</protein>
<gene>
    <name evidence="1" type="ORF">MSIBF_A230007</name>
</gene>
<evidence type="ECO:0000313" key="1">
    <source>
        <dbReference type="EMBL" id="CEG12446.1"/>
    </source>
</evidence>
<dbReference type="AlphaFoldDB" id="A0A098EA86"/>
<proteinExistence type="predicted"/>